<organism evidence="1 2">
    <name type="scientific">Rhizophagus irregularis</name>
    <dbReference type="NCBI Taxonomy" id="588596"/>
    <lineage>
        <taxon>Eukaryota</taxon>
        <taxon>Fungi</taxon>
        <taxon>Fungi incertae sedis</taxon>
        <taxon>Mucoromycota</taxon>
        <taxon>Glomeromycotina</taxon>
        <taxon>Glomeromycetes</taxon>
        <taxon>Glomerales</taxon>
        <taxon>Glomeraceae</taxon>
        <taxon>Rhizophagus</taxon>
    </lineage>
</organism>
<keyword evidence="2" id="KW-1185">Reference proteome</keyword>
<dbReference type="EMBL" id="LLXI01006295">
    <property type="protein sequence ID" value="PKY62049.1"/>
    <property type="molecule type" value="Genomic_DNA"/>
</dbReference>
<feature type="non-terminal residue" evidence="1">
    <location>
        <position position="1"/>
    </location>
</feature>
<dbReference type="Proteomes" id="UP000234323">
    <property type="component" value="Unassembled WGS sequence"/>
</dbReference>
<evidence type="ECO:0000313" key="2">
    <source>
        <dbReference type="Proteomes" id="UP000234323"/>
    </source>
</evidence>
<proteinExistence type="predicted"/>
<dbReference type="AlphaFoldDB" id="A0A2I1HT28"/>
<reference evidence="1 2" key="1">
    <citation type="submission" date="2015-10" db="EMBL/GenBank/DDBJ databases">
        <title>Genome analyses suggest a sexual origin of heterokaryosis in a supposedly ancient asexual fungus.</title>
        <authorList>
            <person name="Ropars J."/>
            <person name="Sedzielewska K."/>
            <person name="Noel J."/>
            <person name="Charron P."/>
            <person name="Farinelli L."/>
            <person name="Marton T."/>
            <person name="Kruger M."/>
            <person name="Pelin A."/>
            <person name="Brachmann A."/>
            <person name="Corradi N."/>
        </authorList>
    </citation>
    <scope>NUCLEOTIDE SEQUENCE [LARGE SCALE GENOMIC DNA]</scope>
    <source>
        <strain evidence="1 2">A4</strain>
    </source>
</reference>
<comment type="caution">
    <text evidence="1">The sequence shown here is derived from an EMBL/GenBank/DDBJ whole genome shotgun (WGS) entry which is preliminary data.</text>
</comment>
<evidence type="ECO:0000313" key="1">
    <source>
        <dbReference type="EMBL" id="PKY62049.1"/>
    </source>
</evidence>
<sequence>AAQCAAMRAAALAHFSPSATSPPRQAESFMEMSHEPKETNLDNLQNGNAIYHSWLISYSECTIENSEICWPSFAI</sequence>
<name>A0A2I1HT28_9GLOM</name>
<protein>
    <submittedName>
        <fullName evidence="1">Uncharacterized protein</fullName>
    </submittedName>
</protein>
<accession>A0A2I1HT28</accession>
<gene>
    <name evidence="1" type="ORF">RhiirA4_487853</name>
</gene>